<organism evidence="3 4">
    <name type="scientific">Golovinomyces cichoracearum</name>
    <dbReference type="NCBI Taxonomy" id="62708"/>
    <lineage>
        <taxon>Eukaryota</taxon>
        <taxon>Fungi</taxon>
        <taxon>Dikarya</taxon>
        <taxon>Ascomycota</taxon>
        <taxon>Pezizomycotina</taxon>
        <taxon>Leotiomycetes</taxon>
        <taxon>Erysiphales</taxon>
        <taxon>Erysiphaceae</taxon>
        <taxon>Golovinomyces</taxon>
    </lineage>
</organism>
<dbReference type="EMBL" id="MCBR01008433">
    <property type="protein sequence ID" value="RKF74538.1"/>
    <property type="molecule type" value="Genomic_DNA"/>
</dbReference>
<feature type="region of interest" description="Disordered" evidence="1">
    <location>
        <begin position="325"/>
        <end position="345"/>
    </location>
</feature>
<dbReference type="Proteomes" id="UP000285405">
    <property type="component" value="Unassembled WGS sequence"/>
</dbReference>
<protein>
    <submittedName>
        <fullName evidence="3">Uncharacterized protein</fullName>
    </submittedName>
</protein>
<comment type="caution">
    <text evidence="3">The sequence shown here is derived from an EMBL/GenBank/DDBJ whole genome shotgun (WGS) entry which is preliminary data.</text>
</comment>
<feature type="compositionally biased region" description="Polar residues" evidence="1">
    <location>
        <begin position="327"/>
        <end position="345"/>
    </location>
</feature>
<feature type="signal peptide" evidence="2">
    <location>
        <begin position="1"/>
        <end position="27"/>
    </location>
</feature>
<sequence length="395" mass="43899">MATPIDFPKRQMLLMPLLASLPAAAISSEPPTALLPVLSPILRQRVQILSTSSEPWLSLLCYDDTIVPQLETIAKSSMLELHPVSGLAEIDLESDLDIQYRYTDSETLEALASFYQLGLTIKLIWCTNDTAGADAGDGWRIREVGICTADSMDWGSKSLSMAVDKFKSNKIRNFDSNNIKNAKESLPRSEIDEEEEEEDDDDDDNYWAQYDHVPGQTPKQVPTNTQSAQNNQSLNPADSEEEYYANYDMVQPAMDNHDPDEDINYSIVNGNTMPQYVPENSSVIEFSSSSQLQNVNEACFDGSIESSVLITKNLLPHPSVKFDTKFTDSNPMTNSERQGPSSATTENAIKTHIGASMKSLHRLARAAGIEMEEFDRVVRNQLDLMSMTSGDDDAF</sequence>
<gene>
    <name evidence="3" type="ORF">GcC1_084012</name>
</gene>
<evidence type="ECO:0000313" key="3">
    <source>
        <dbReference type="EMBL" id="RKF74538.1"/>
    </source>
</evidence>
<dbReference type="OrthoDB" id="5578001at2759"/>
<feature type="chain" id="PRO_5019152848" evidence="2">
    <location>
        <begin position="28"/>
        <end position="395"/>
    </location>
</feature>
<evidence type="ECO:0000313" key="4">
    <source>
        <dbReference type="Proteomes" id="UP000285405"/>
    </source>
</evidence>
<feature type="compositionally biased region" description="Polar residues" evidence="1">
    <location>
        <begin position="217"/>
        <end position="236"/>
    </location>
</feature>
<accession>A0A420IJ10</accession>
<evidence type="ECO:0000256" key="1">
    <source>
        <dbReference type="SAM" id="MobiDB-lite"/>
    </source>
</evidence>
<keyword evidence="2" id="KW-0732">Signal</keyword>
<name>A0A420IJ10_9PEZI</name>
<evidence type="ECO:0000256" key="2">
    <source>
        <dbReference type="SAM" id="SignalP"/>
    </source>
</evidence>
<feature type="region of interest" description="Disordered" evidence="1">
    <location>
        <begin position="182"/>
        <end position="237"/>
    </location>
</feature>
<reference evidence="3 4" key="1">
    <citation type="journal article" date="2018" name="BMC Genomics">
        <title>Comparative genome analyses reveal sequence features reflecting distinct modes of host-adaptation between dicot and monocot powdery mildew.</title>
        <authorList>
            <person name="Wu Y."/>
            <person name="Ma X."/>
            <person name="Pan Z."/>
            <person name="Kale S.D."/>
            <person name="Song Y."/>
            <person name="King H."/>
            <person name="Zhang Q."/>
            <person name="Presley C."/>
            <person name="Deng X."/>
            <person name="Wei C.I."/>
            <person name="Xiao S."/>
        </authorList>
    </citation>
    <scope>NUCLEOTIDE SEQUENCE [LARGE SCALE GENOMIC DNA]</scope>
    <source>
        <strain evidence="3">UCSC1</strain>
    </source>
</reference>
<proteinExistence type="predicted"/>
<dbReference type="AlphaFoldDB" id="A0A420IJ10"/>
<feature type="compositionally biased region" description="Acidic residues" evidence="1">
    <location>
        <begin position="191"/>
        <end position="205"/>
    </location>
</feature>